<dbReference type="InterPro" id="IPR004785">
    <property type="entry name" value="RpiB"/>
</dbReference>
<dbReference type="PIRSF" id="PIRSF005384">
    <property type="entry name" value="RpiB_LacA_B"/>
    <property type="match status" value="1"/>
</dbReference>
<dbReference type="GO" id="GO:0009052">
    <property type="term" value="P:pentose-phosphate shunt, non-oxidative branch"/>
    <property type="evidence" value="ECO:0007669"/>
    <property type="project" value="TreeGrafter"/>
</dbReference>
<evidence type="ECO:0000256" key="2">
    <source>
        <dbReference type="ARBA" id="ARBA00023235"/>
    </source>
</evidence>
<feature type="active site" description="Proton donor" evidence="3">
    <location>
        <position position="98"/>
    </location>
</feature>
<dbReference type="PANTHER" id="PTHR30345">
    <property type="entry name" value="RIBOSE-5-PHOSPHATE ISOMERASE B"/>
    <property type="match status" value="1"/>
</dbReference>
<dbReference type="Pfam" id="PF02502">
    <property type="entry name" value="LacAB_rpiB"/>
    <property type="match status" value="1"/>
</dbReference>
<gene>
    <name evidence="4" type="ORF">AMJ40_00390</name>
</gene>
<dbReference type="Proteomes" id="UP000051124">
    <property type="component" value="Unassembled WGS sequence"/>
</dbReference>
<feature type="active site" description="Proton acceptor" evidence="3">
    <location>
        <position position="65"/>
    </location>
</feature>
<dbReference type="InterPro" id="IPR003500">
    <property type="entry name" value="RpiB_LacA_LacB"/>
</dbReference>
<dbReference type="EMBL" id="LIZT01000003">
    <property type="protein sequence ID" value="KPJ51299.1"/>
    <property type="molecule type" value="Genomic_DNA"/>
</dbReference>
<evidence type="ECO:0000313" key="4">
    <source>
        <dbReference type="EMBL" id="KPJ51299.1"/>
    </source>
</evidence>
<dbReference type="SUPFAM" id="SSF89623">
    <property type="entry name" value="Ribose/Galactose isomerase RpiB/AlsB"/>
    <property type="match status" value="1"/>
</dbReference>
<evidence type="ECO:0000256" key="3">
    <source>
        <dbReference type="PIRSR" id="PIRSR005384-1"/>
    </source>
</evidence>
<dbReference type="Gene3D" id="3.40.1400.10">
    <property type="entry name" value="Sugar-phosphate isomerase, RpiB/LacA/LacB"/>
    <property type="match status" value="1"/>
</dbReference>
<reference evidence="4 5" key="1">
    <citation type="journal article" date="2015" name="Microbiome">
        <title>Genomic resolution of linkages in carbon, nitrogen, and sulfur cycling among widespread estuary sediment bacteria.</title>
        <authorList>
            <person name="Baker B.J."/>
            <person name="Lazar C.S."/>
            <person name="Teske A.P."/>
            <person name="Dick G.J."/>
        </authorList>
    </citation>
    <scope>NUCLEOTIDE SEQUENCE [LARGE SCALE GENOMIC DNA]</scope>
    <source>
        <strain evidence="4">DG_26</strain>
    </source>
</reference>
<evidence type="ECO:0000313" key="5">
    <source>
        <dbReference type="Proteomes" id="UP000051124"/>
    </source>
</evidence>
<dbReference type="AlphaFoldDB" id="A0A0S7WML7"/>
<dbReference type="PANTHER" id="PTHR30345:SF0">
    <property type="entry name" value="DNA DAMAGE-REPAIR_TOLERATION PROTEIN DRT102"/>
    <property type="match status" value="1"/>
</dbReference>
<sequence>MKIAIGSDHRGYRLKERIKSHLEAHDFECLDVGTTSEERVDYPDFALCVARSVGRNQCARGILICGSGIGMSMAANKQKGVRAALCTSPRMAQFSRMHNDSNVLCLGSENQEEEEALRMVDIWLRTEFEGGRHTVRLDKIRELEGI</sequence>
<dbReference type="GO" id="GO:0004751">
    <property type="term" value="F:ribose-5-phosphate isomerase activity"/>
    <property type="evidence" value="ECO:0007669"/>
    <property type="project" value="TreeGrafter"/>
</dbReference>
<keyword evidence="2 4" id="KW-0413">Isomerase</keyword>
<comment type="similarity">
    <text evidence="1">Belongs to the LacAB/RpiB family.</text>
</comment>
<name>A0A0S7WML7_UNCT6</name>
<dbReference type="NCBIfam" id="TIGR01120">
    <property type="entry name" value="rpiB"/>
    <property type="match status" value="1"/>
</dbReference>
<dbReference type="NCBIfam" id="NF004051">
    <property type="entry name" value="PRK05571.1"/>
    <property type="match status" value="1"/>
</dbReference>
<protein>
    <submittedName>
        <fullName evidence="4">Ribose 5-phosphate isomerase</fullName>
    </submittedName>
</protein>
<dbReference type="GO" id="GO:0019316">
    <property type="term" value="P:D-allose catabolic process"/>
    <property type="evidence" value="ECO:0007669"/>
    <property type="project" value="TreeGrafter"/>
</dbReference>
<comment type="caution">
    <text evidence="4">The sequence shown here is derived from an EMBL/GenBank/DDBJ whole genome shotgun (WGS) entry which is preliminary data.</text>
</comment>
<organism evidence="4 5">
    <name type="scientific">candidate division TA06 bacterium DG_26</name>
    <dbReference type="NCBI Taxonomy" id="1703771"/>
    <lineage>
        <taxon>Bacteria</taxon>
        <taxon>Bacteria division TA06</taxon>
    </lineage>
</organism>
<proteinExistence type="inferred from homology"/>
<dbReference type="InterPro" id="IPR036569">
    <property type="entry name" value="RpiB_LacA_LacB_sf"/>
</dbReference>
<dbReference type="PATRIC" id="fig|1703771.3.peg.1223"/>
<dbReference type="NCBIfam" id="TIGR00689">
    <property type="entry name" value="rpiB_lacA_lacB"/>
    <property type="match status" value="1"/>
</dbReference>
<accession>A0A0S7WML7</accession>
<evidence type="ECO:0000256" key="1">
    <source>
        <dbReference type="ARBA" id="ARBA00008754"/>
    </source>
</evidence>